<dbReference type="PANTHER" id="PTHR10209">
    <property type="entry name" value="OXIDOREDUCTASE, 2OG-FE II OXYGENASE FAMILY PROTEIN"/>
    <property type="match status" value="1"/>
</dbReference>
<evidence type="ECO:0000313" key="8">
    <source>
        <dbReference type="EMBL" id="AES66410.1"/>
    </source>
</evidence>
<dbReference type="GO" id="GO:0046872">
    <property type="term" value="F:metal ion binding"/>
    <property type="evidence" value="ECO:0007669"/>
    <property type="project" value="UniProtKB-KW"/>
</dbReference>
<evidence type="ECO:0000313" key="13">
    <source>
        <dbReference type="Proteomes" id="UP000265566"/>
    </source>
</evidence>
<name>G7IH06_MEDTR</name>
<evidence type="ECO:0000256" key="4">
    <source>
        <dbReference type="ARBA" id="ARBA00023002"/>
    </source>
</evidence>
<evidence type="ECO:0000256" key="1">
    <source>
        <dbReference type="ARBA" id="ARBA00001962"/>
    </source>
</evidence>
<dbReference type="InterPro" id="IPR026992">
    <property type="entry name" value="DIOX_N"/>
</dbReference>
<organism evidence="8 12">
    <name type="scientific">Medicago truncatula</name>
    <name type="common">Barrel medic</name>
    <name type="synonym">Medicago tribuloides</name>
    <dbReference type="NCBI Taxonomy" id="3880"/>
    <lineage>
        <taxon>Eukaryota</taxon>
        <taxon>Viridiplantae</taxon>
        <taxon>Streptophyta</taxon>
        <taxon>Embryophyta</taxon>
        <taxon>Tracheophyta</taxon>
        <taxon>Spermatophyta</taxon>
        <taxon>Magnoliopsida</taxon>
        <taxon>eudicotyledons</taxon>
        <taxon>Gunneridae</taxon>
        <taxon>Pentapetalae</taxon>
        <taxon>rosids</taxon>
        <taxon>fabids</taxon>
        <taxon>Fabales</taxon>
        <taxon>Fabaceae</taxon>
        <taxon>Papilionoideae</taxon>
        <taxon>50 kb inversion clade</taxon>
        <taxon>NPAAA clade</taxon>
        <taxon>Hologalegina</taxon>
        <taxon>IRL clade</taxon>
        <taxon>Trifolieae</taxon>
        <taxon>Medicago</taxon>
    </lineage>
</organism>
<dbReference type="InterPro" id="IPR044861">
    <property type="entry name" value="IPNS-like_FE2OG_OXY"/>
</dbReference>
<dbReference type="KEGG" id="mtr:11409250"/>
<dbReference type="EC" id="1.14.11.20" evidence="10"/>
<evidence type="ECO:0000259" key="7">
    <source>
        <dbReference type="PROSITE" id="PS51471"/>
    </source>
</evidence>
<dbReference type="InterPro" id="IPR005123">
    <property type="entry name" value="Oxoglu/Fe-dep_dioxygenase_dom"/>
</dbReference>
<feature type="domain" description="Fe2OG dioxygenase" evidence="7">
    <location>
        <begin position="213"/>
        <end position="314"/>
    </location>
</feature>
<evidence type="ECO:0000256" key="2">
    <source>
        <dbReference type="ARBA" id="ARBA00008056"/>
    </source>
</evidence>
<dbReference type="InterPro" id="IPR027443">
    <property type="entry name" value="IPNS-like_sf"/>
</dbReference>
<protein>
    <submittedName>
        <fullName evidence="8">2OG-Fe(II) oxygenase family oxidoreductase</fullName>
    </submittedName>
    <submittedName>
        <fullName evidence="10">Putative deacetoxyvindoline 4-hydroxylase</fullName>
        <ecNumber evidence="10">1.14.11.20</ecNumber>
    </submittedName>
</protein>
<sequence length="370" mass="41604">MATITSHAPIYDKKSELKEFDESKVGVQGLVENGVTKVPRMFYCEQSDINNGAASELNPKLSIPTIDLKGIHDDPALRDEVVRQLENACEKWGFFQVINHGIPVHVLHEMIKGTCRFHQQDPKVRKEYYTRDLTKKVVYLSNFTLSEDQSAEWRDTLAFFWAPHPPNVDELPPVCSDIVNEYTKEVTALGSSLYELLSESLGLNRFHLKEMGAAESFFHLCHYCPPCPEPELTIGTVKHSDGSFITILLQDHIGGLEVLHNNQWIDVAPIHGALVVNVGDLLQLVSNDKYRSVQHRVLANHAGPRISVATFFRTQHDHSPEGIPKVIGPIKELLSKENPPIYKDTSLKEYLKYRLASGFGASALSPFKLL</sequence>
<dbReference type="Proteomes" id="UP000265566">
    <property type="component" value="Chromosome 2"/>
</dbReference>
<dbReference type="Pfam" id="PF03171">
    <property type="entry name" value="2OG-FeII_Oxy"/>
    <property type="match status" value="1"/>
</dbReference>
<evidence type="ECO:0000256" key="5">
    <source>
        <dbReference type="ARBA" id="ARBA00023004"/>
    </source>
</evidence>
<reference evidence="8 12" key="3">
    <citation type="journal article" date="2014" name="BMC Genomics">
        <title>An improved genome release (version Mt4.0) for the model legume Medicago truncatula.</title>
        <authorList>
            <person name="Tang H."/>
            <person name="Krishnakumar V."/>
            <person name="Bidwell S."/>
            <person name="Rosen B."/>
            <person name="Chan A."/>
            <person name="Zhou S."/>
            <person name="Gentzbittel L."/>
            <person name="Childs K.L."/>
            <person name="Yandell M."/>
            <person name="Gundlach H."/>
            <person name="Mayer K.F."/>
            <person name="Schwartz D.C."/>
            <person name="Town C.D."/>
        </authorList>
    </citation>
    <scope>GENOME REANNOTATION</scope>
    <source>
        <strain evidence="11 12">cv. Jemalong A17</strain>
    </source>
</reference>
<dbReference type="FunFam" id="2.60.120.330:FF:000005">
    <property type="entry name" value="1-aminocyclopropane-1-carboxylate oxidase homolog 1"/>
    <property type="match status" value="1"/>
</dbReference>
<dbReference type="PANTHER" id="PTHR10209:SF672">
    <property type="entry name" value="2-OXOGLUTARATE-DEPENDENT DIOXYGENASE"/>
    <property type="match status" value="1"/>
</dbReference>
<dbReference type="OMA" id="ILHENHW"/>
<evidence type="ECO:0000256" key="3">
    <source>
        <dbReference type="ARBA" id="ARBA00022723"/>
    </source>
</evidence>
<proteinExistence type="evidence at transcript level"/>
<dbReference type="HOGENOM" id="CLU_010119_0_0_1"/>
<dbReference type="AlphaFoldDB" id="G7IH06"/>
<reference evidence="13" key="5">
    <citation type="journal article" date="2018" name="Nat. Plants">
        <title>Whole-genome landscape of Medicago truncatula symbiotic genes.</title>
        <authorList>
            <person name="Pecrix Y."/>
            <person name="Staton S.E."/>
            <person name="Sallet E."/>
            <person name="Lelandais-Briere C."/>
            <person name="Moreau S."/>
            <person name="Carrere S."/>
            <person name="Blein T."/>
            <person name="Jardinaud M.F."/>
            <person name="Latrasse D."/>
            <person name="Zouine M."/>
            <person name="Zahm M."/>
            <person name="Kreplak J."/>
            <person name="Mayjonade B."/>
            <person name="Satge C."/>
            <person name="Perez M."/>
            <person name="Cauet S."/>
            <person name="Marande W."/>
            <person name="Chantry-Darmon C."/>
            <person name="Lopez-Roques C."/>
            <person name="Bouchez O."/>
            <person name="Berard A."/>
            <person name="Debelle F."/>
            <person name="Munos S."/>
            <person name="Bendahmane A."/>
            <person name="Berges H."/>
            <person name="Niebel A."/>
            <person name="Buitink J."/>
            <person name="Frugier F."/>
            <person name="Benhamed M."/>
            <person name="Crespi M."/>
            <person name="Gouzy J."/>
            <person name="Gamas P."/>
        </authorList>
    </citation>
    <scope>NUCLEOTIDE SEQUENCE [LARGE SCALE GENOMIC DNA]</scope>
    <source>
        <strain evidence="13">cv. Jemalong A17</strain>
    </source>
</reference>
<accession>G7IH06</accession>
<evidence type="ECO:0000313" key="9">
    <source>
        <dbReference type="EMBL" id="AFK35412.1"/>
    </source>
</evidence>
<dbReference type="OrthoDB" id="288590at2759"/>
<dbReference type="EMBL" id="PSQE01000002">
    <property type="protein sequence ID" value="RHN74557.1"/>
    <property type="molecule type" value="Genomic_DNA"/>
</dbReference>
<reference evidence="9" key="2">
    <citation type="submission" date="2012-05" db="EMBL/GenBank/DDBJ databases">
        <authorList>
            <person name="Krishnakumar V."/>
            <person name="Cheung F."/>
            <person name="Xiao Y."/>
            <person name="Chan A."/>
            <person name="Moskal W.A."/>
            <person name="Town C.D."/>
        </authorList>
    </citation>
    <scope>NUCLEOTIDE SEQUENCE</scope>
</reference>
<comment type="cofactor">
    <cofactor evidence="1">
        <name>Fe cation</name>
        <dbReference type="ChEBI" id="CHEBI:24875"/>
    </cofactor>
</comment>
<dbReference type="Proteomes" id="UP000002051">
    <property type="component" value="Chromosome 2"/>
</dbReference>
<dbReference type="EMBL" id="BT135617">
    <property type="protein sequence ID" value="AFK35412.1"/>
    <property type="molecule type" value="mRNA"/>
</dbReference>
<gene>
    <name evidence="11" type="primary">11409250</name>
    <name evidence="8" type="ordered locus">MTR_2g068960</name>
    <name evidence="10" type="ORF">MtrunA17_Chr2g0311691</name>
</gene>
<keyword evidence="5 6" id="KW-0408">Iron</keyword>
<dbReference type="PROSITE" id="PS51471">
    <property type="entry name" value="FE2OG_OXY"/>
    <property type="match status" value="1"/>
</dbReference>
<evidence type="ECO:0000313" key="11">
    <source>
        <dbReference type="EnsemblPlants" id="AES66410"/>
    </source>
</evidence>
<dbReference type="GO" id="GO:0050590">
    <property type="term" value="F:desacetoxyvindoline 4-hydroxylase activity"/>
    <property type="evidence" value="ECO:0007669"/>
    <property type="project" value="UniProtKB-EC"/>
</dbReference>
<reference evidence="8 12" key="1">
    <citation type="journal article" date="2011" name="Nature">
        <title>The Medicago genome provides insight into the evolution of rhizobial symbioses.</title>
        <authorList>
            <person name="Young N.D."/>
            <person name="Debelle F."/>
            <person name="Oldroyd G.E."/>
            <person name="Geurts R."/>
            <person name="Cannon S.B."/>
            <person name="Udvardi M.K."/>
            <person name="Benedito V.A."/>
            <person name="Mayer K.F."/>
            <person name="Gouzy J."/>
            <person name="Schoof H."/>
            <person name="Van de Peer Y."/>
            <person name="Proost S."/>
            <person name="Cook D.R."/>
            <person name="Meyers B.C."/>
            <person name="Spannagl M."/>
            <person name="Cheung F."/>
            <person name="De Mita S."/>
            <person name="Krishnakumar V."/>
            <person name="Gundlach H."/>
            <person name="Zhou S."/>
            <person name="Mudge J."/>
            <person name="Bharti A.K."/>
            <person name="Murray J.D."/>
            <person name="Naoumkina M.A."/>
            <person name="Rosen B."/>
            <person name="Silverstein K.A."/>
            <person name="Tang H."/>
            <person name="Rombauts S."/>
            <person name="Zhao P.X."/>
            <person name="Zhou P."/>
            <person name="Barbe V."/>
            <person name="Bardou P."/>
            <person name="Bechner M."/>
            <person name="Bellec A."/>
            <person name="Berger A."/>
            <person name="Berges H."/>
            <person name="Bidwell S."/>
            <person name="Bisseling T."/>
            <person name="Choisne N."/>
            <person name="Couloux A."/>
            <person name="Denny R."/>
            <person name="Deshpande S."/>
            <person name="Dai X."/>
            <person name="Doyle J.J."/>
            <person name="Dudez A.M."/>
            <person name="Farmer A.D."/>
            <person name="Fouteau S."/>
            <person name="Franken C."/>
            <person name="Gibelin C."/>
            <person name="Gish J."/>
            <person name="Goldstein S."/>
            <person name="Gonzalez A.J."/>
            <person name="Green P.J."/>
            <person name="Hallab A."/>
            <person name="Hartog M."/>
            <person name="Hua A."/>
            <person name="Humphray S.J."/>
            <person name="Jeong D.H."/>
            <person name="Jing Y."/>
            <person name="Jocker A."/>
            <person name="Kenton S.M."/>
            <person name="Kim D.J."/>
            <person name="Klee K."/>
            <person name="Lai H."/>
            <person name="Lang C."/>
            <person name="Lin S."/>
            <person name="Macmil S.L."/>
            <person name="Magdelenat G."/>
            <person name="Matthews L."/>
            <person name="McCorrison J."/>
            <person name="Monaghan E.L."/>
            <person name="Mun J.H."/>
            <person name="Najar F.Z."/>
            <person name="Nicholson C."/>
            <person name="Noirot C."/>
            <person name="O'Bleness M."/>
            <person name="Paule C.R."/>
            <person name="Poulain J."/>
            <person name="Prion F."/>
            <person name="Qin B."/>
            <person name="Qu C."/>
            <person name="Retzel E.F."/>
            <person name="Riddle C."/>
            <person name="Sallet E."/>
            <person name="Samain S."/>
            <person name="Samson N."/>
            <person name="Sanders I."/>
            <person name="Saurat O."/>
            <person name="Scarpelli C."/>
            <person name="Schiex T."/>
            <person name="Segurens B."/>
            <person name="Severin A.J."/>
            <person name="Sherrier D.J."/>
            <person name="Shi R."/>
            <person name="Sims S."/>
            <person name="Singer S.R."/>
            <person name="Sinharoy S."/>
            <person name="Sterck L."/>
            <person name="Viollet A."/>
            <person name="Wang B.B."/>
            <person name="Wang K."/>
            <person name="Wang M."/>
            <person name="Wang X."/>
            <person name="Warfsmann J."/>
            <person name="Weissenbach J."/>
            <person name="White D.D."/>
            <person name="White J.D."/>
            <person name="Wiley G.B."/>
            <person name="Wincker P."/>
            <person name="Xing Y."/>
            <person name="Yang L."/>
            <person name="Yao Z."/>
            <person name="Ying F."/>
            <person name="Zhai J."/>
            <person name="Zhou L."/>
            <person name="Zuber A."/>
            <person name="Denarie J."/>
            <person name="Dixon R.A."/>
            <person name="May G.D."/>
            <person name="Schwartz D.C."/>
            <person name="Rogers J."/>
            <person name="Quetier F."/>
            <person name="Town C.D."/>
            <person name="Roe B.A."/>
        </authorList>
    </citation>
    <scope>NUCLEOTIDE SEQUENCE [LARGE SCALE GENOMIC DNA]</scope>
    <source>
        <strain evidence="8">A17</strain>
        <strain evidence="11 12">cv. Jemalong A17</strain>
    </source>
</reference>
<reference evidence="10" key="6">
    <citation type="journal article" date="2018" name="Nat. Plants">
        <title>Whole-genome landscape of Medicago truncatula symbiotic genes.</title>
        <authorList>
            <person name="Pecrix Y."/>
            <person name="Gamas P."/>
            <person name="Carrere S."/>
        </authorList>
    </citation>
    <scope>NUCLEOTIDE SEQUENCE</scope>
    <source>
        <tissue evidence="10">Leaves</tissue>
    </source>
</reference>
<dbReference type="eggNOG" id="KOG0143">
    <property type="taxonomic scope" value="Eukaryota"/>
</dbReference>
<comment type="similarity">
    <text evidence="2 6">Belongs to the iron/ascorbate-dependent oxidoreductase family.</text>
</comment>
<evidence type="ECO:0000313" key="10">
    <source>
        <dbReference type="EMBL" id="RHN74557.1"/>
    </source>
</evidence>
<dbReference type="EnsemblPlants" id="AES66410">
    <property type="protein sequence ID" value="AES66410"/>
    <property type="gene ID" value="MTR_2g068960"/>
</dbReference>
<dbReference type="PaxDb" id="3880-AES66410"/>
<evidence type="ECO:0000256" key="6">
    <source>
        <dbReference type="RuleBase" id="RU003682"/>
    </source>
</evidence>
<keyword evidence="4 6" id="KW-0560">Oxidoreductase</keyword>
<dbReference type="Gene3D" id="2.60.120.330">
    <property type="entry name" value="B-lactam Antibiotic, Isopenicillin N Synthase, Chain"/>
    <property type="match status" value="1"/>
</dbReference>
<keyword evidence="3 6" id="KW-0479">Metal-binding</keyword>
<reference evidence="11" key="4">
    <citation type="submission" date="2015-04" db="UniProtKB">
        <authorList>
            <consortium name="EnsemblPlants"/>
        </authorList>
    </citation>
    <scope>IDENTIFICATION</scope>
    <source>
        <strain evidence="11">cv. Jemalong A17</strain>
    </source>
</reference>
<keyword evidence="12" id="KW-1185">Reference proteome</keyword>
<dbReference type="SUPFAM" id="SSF51197">
    <property type="entry name" value="Clavaminate synthase-like"/>
    <property type="match status" value="1"/>
</dbReference>
<dbReference type="EMBL" id="CM001218">
    <property type="protein sequence ID" value="AES66410.1"/>
    <property type="molecule type" value="Genomic_DNA"/>
</dbReference>
<dbReference type="Pfam" id="PF14226">
    <property type="entry name" value="DIOX_N"/>
    <property type="match status" value="1"/>
</dbReference>
<evidence type="ECO:0000313" key="12">
    <source>
        <dbReference type="Proteomes" id="UP000002051"/>
    </source>
</evidence>
<dbReference type="Gramene" id="rna10645">
    <property type="protein sequence ID" value="RHN74557.1"/>
    <property type="gene ID" value="gene10645"/>
</dbReference>